<evidence type="ECO:0000313" key="2">
    <source>
        <dbReference type="Proteomes" id="UP000295626"/>
    </source>
</evidence>
<reference evidence="1 2" key="1">
    <citation type="submission" date="2019-02" db="EMBL/GenBank/DDBJ databases">
        <title>Draft genome sequences of novel Actinobacteria.</title>
        <authorList>
            <person name="Sahin N."/>
            <person name="Ay H."/>
            <person name="Saygin H."/>
        </authorList>
    </citation>
    <scope>NUCLEOTIDE SEQUENCE [LARGE SCALE GENOMIC DNA]</scope>
    <source>
        <strain evidence="1 2">JCM 30529</strain>
    </source>
</reference>
<comment type="caution">
    <text evidence="1">The sequence shown here is derived from an EMBL/GenBank/DDBJ whole genome shotgun (WGS) entry which is preliminary data.</text>
</comment>
<dbReference type="EMBL" id="SMKE01000002">
    <property type="protein sequence ID" value="TDC02681.1"/>
    <property type="molecule type" value="Genomic_DNA"/>
</dbReference>
<proteinExistence type="predicted"/>
<protein>
    <submittedName>
        <fullName evidence="1">Uncharacterized protein</fullName>
    </submittedName>
</protein>
<evidence type="ECO:0000313" key="1">
    <source>
        <dbReference type="EMBL" id="TDC02681.1"/>
    </source>
</evidence>
<sequence length="260" mass="28574">MEGASQEQQDEARREVDRLAGEAAPLEVAYQQRRWPRWWFVPGGHLHREGQCSTLYQSTQRNLAPKASGLDDAGVVELYGWHVCTVCVPDAPVLEGFRSPGSEAQAEADASGDCLNTLPKTVNRRYHTPFGECGECGATGVAVTSRGNLRKHKHQRRADDAARVARIEDPKLIGTPTGEELRVGGDTLRTLRTAEIKYVDELVLAGSSEARPDSNPTFISERRANAAVIAEALAAKFKCSVDEITERYAARVAKKLREYA</sequence>
<organism evidence="1 2">
    <name type="scientific">Micromonospora fluostatini</name>
    <dbReference type="NCBI Taxonomy" id="1629071"/>
    <lineage>
        <taxon>Bacteria</taxon>
        <taxon>Bacillati</taxon>
        <taxon>Actinomycetota</taxon>
        <taxon>Actinomycetes</taxon>
        <taxon>Micromonosporales</taxon>
        <taxon>Micromonosporaceae</taxon>
        <taxon>Micromonospora</taxon>
    </lineage>
</organism>
<gene>
    <name evidence="1" type="ORF">E1091_00320</name>
</gene>
<keyword evidence="2" id="KW-1185">Reference proteome</keyword>
<dbReference type="Proteomes" id="UP000295626">
    <property type="component" value="Unassembled WGS sequence"/>
</dbReference>
<accession>A0ABY2DMB0</accession>
<name>A0ABY2DMB0_9ACTN</name>